<reference evidence="2" key="1">
    <citation type="journal article" date="2013" name="Genetics">
        <title>The draft genome and transcriptome of Panagrellus redivivus are shaped by the harsh demands of a free-living lifestyle.</title>
        <authorList>
            <person name="Srinivasan J."/>
            <person name="Dillman A.R."/>
            <person name="Macchietto M.G."/>
            <person name="Heikkinen L."/>
            <person name="Lakso M."/>
            <person name="Fracchia K.M."/>
            <person name="Antoshechkin I."/>
            <person name="Mortazavi A."/>
            <person name="Wong G."/>
            <person name="Sternberg P.W."/>
        </authorList>
    </citation>
    <scope>NUCLEOTIDE SEQUENCE [LARGE SCALE GENOMIC DNA]</scope>
    <source>
        <strain evidence="2">MT8872</strain>
    </source>
</reference>
<evidence type="ECO:0000256" key="1">
    <source>
        <dbReference type="SAM" id="MobiDB-lite"/>
    </source>
</evidence>
<proteinExistence type="predicted"/>
<keyword evidence="2" id="KW-1185">Reference proteome</keyword>
<protein>
    <submittedName>
        <fullName evidence="3">Uncharacterized protein</fullName>
    </submittedName>
</protein>
<evidence type="ECO:0000313" key="2">
    <source>
        <dbReference type="Proteomes" id="UP000492821"/>
    </source>
</evidence>
<evidence type="ECO:0000313" key="3">
    <source>
        <dbReference type="WBParaSite" id="Pan_g6026.t1"/>
    </source>
</evidence>
<accession>A0A7E4W1L1</accession>
<organism evidence="2 3">
    <name type="scientific">Panagrellus redivivus</name>
    <name type="common">Microworm</name>
    <dbReference type="NCBI Taxonomy" id="6233"/>
    <lineage>
        <taxon>Eukaryota</taxon>
        <taxon>Metazoa</taxon>
        <taxon>Ecdysozoa</taxon>
        <taxon>Nematoda</taxon>
        <taxon>Chromadorea</taxon>
        <taxon>Rhabditida</taxon>
        <taxon>Tylenchina</taxon>
        <taxon>Panagrolaimomorpha</taxon>
        <taxon>Panagrolaimoidea</taxon>
        <taxon>Panagrolaimidae</taxon>
        <taxon>Panagrellus</taxon>
    </lineage>
</organism>
<dbReference type="AlphaFoldDB" id="A0A7E4W1L1"/>
<dbReference type="WBParaSite" id="Pan_g6026.t1">
    <property type="protein sequence ID" value="Pan_g6026.t1"/>
    <property type="gene ID" value="Pan_g6026"/>
</dbReference>
<sequence>MGISWGKRGDKDVKKSKLDRASLAQPAAPAHLRPYSASRRHSASVSTDTLCCCVHCALIAAASCPPWATQSISSHANQRRCGCQARHVIDKESVIRAIENVASSPPISVSSLQQPIFETPFVVDAHLKHFKCQTTKVEDKVDVDPFTTLPVRMPFLDPL</sequence>
<feature type="region of interest" description="Disordered" evidence="1">
    <location>
        <begin position="1"/>
        <end position="36"/>
    </location>
</feature>
<feature type="compositionally biased region" description="Basic and acidic residues" evidence="1">
    <location>
        <begin position="7"/>
        <end position="20"/>
    </location>
</feature>
<dbReference type="Proteomes" id="UP000492821">
    <property type="component" value="Unassembled WGS sequence"/>
</dbReference>
<name>A0A7E4W1L1_PANRE</name>
<reference evidence="3" key="2">
    <citation type="submission" date="2020-10" db="UniProtKB">
        <authorList>
            <consortium name="WormBaseParasite"/>
        </authorList>
    </citation>
    <scope>IDENTIFICATION</scope>
</reference>